<keyword evidence="7 10" id="KW-0560">Oxidoreductase</keyword>
<dbReference type="InterPro" id="IPR020946">
    <property type="entry name" value="Flavin_mOase-like"/>
</dbReference>
<evidence type="ECO:0000256" key="2">
    <source>
        <dbReference type="ARBA" id="ARBA00004814"/>
    </source>
</evidence>
<dbReference type="GO" id="GO:0050660">
    <property type="term" value="F:flavin adenine dinucleotide binding"/>
    <property type="evidence" value="ECO:0007669"/>
    <property type="project" value="InterPro"/>
</dbReference>
<keyword evidence="12" id="KW-1185">Reference proteome</keyword>
<evidence type="ECO:0000256" key="4">
    <source>
        <dbReference type="ARBA" id="ARBA00022630"/>
    </source>
</evidence>
<dbReference type="InterPro" id="IPR000960">
    <property type="entry name" value="Flavin_mOase"/>
</dbReference>
<dbReference type="EC" id="1.-.-.-" evidence="10"/>
<dbReference type="Proteomes" id="UP001141552">
    <property type="component" value="Unassembled WGS sequence"/>
</dbReference>
<dbReference type="PANTHER" id="PTHR43539:SF9">
    <property type="entry name" value="INDOLE-3-PYRUVATE MONOOXYGENASE YUCCA11-RELATED"/>
    <property type="match status" value="1"/>
</dbReference>
<reference evidence="11" key="2">
    <citation type="journal article" date="2023" name="Plants (Basel)">
        <title>Annotation of the Turnera subulata (Passifloraceae) Draft Genome Reveals the S-Locus Evolved after the Divergence of Turneroideae from Passifloroideae in a Stepwise Manner.</title>
        <authorList>
            <person name="Henning P.M."/>
            <person name="Roalson E.H."/>
            <person name="Mir W."/>
            <person name="McCubbin A.G."/>
            <person name="Shore J.S."/>
        </authorList>
    </citation>
    <scope>NUCLEOTIDE SEQUENCE</scope>
    <source>
        <strain evidence="11">F60SS</strain>
    </source>
</reference>
<evidence type="ECO:0000256" key="7">
    <source>
        <dbReference type="ARBA" id="ARBA00023002"/>
    </source>
</evidence>
<dbReference type="PRINTS" id="PR00469">
    <property type="entry name" value="PNDRDTASEII"/>
</dbReference>
<dbReference type="GO" id="GO:0103075">
    <property type="term" value="F:indole-3-pyruvate monooxygenase activity"/>
    <property type="evidence" value="ECO:0007669"/>
    <property type="project" value="UniProtKB-EC"/>
</dbReference>
<comment type="caution">
    <text evidence="11">The sequence shown here is derived from an EMBL/GenBank/DDBJ whole genome shotgun (WGS) entry which is preliminary data.</text>
</comment>
<dbReference type="SUPFAM" id="SSF51735">
    <property type="entry name" value="NAD(P)-binding Rossmann-fold domains"/>
    <property type="match status" value="1"/>
</dbReference>
<keyword evidence="10" id="KW-0503">Monooxygenase</keyword>
<protein>
    <recommendedName>
        <fullName evidence="10">Flavin-containing monooxygenase</fullName>
        <ecNumber evidence="10">1.-.-.-</ecNumber>
    </recommendedName>
</protein>
<dbReference type="InterPro" id="IPR036188">
    <property type="entry name" value="FAD/NAD-bd_sf"/>
</dbReference>
<sequence>MQEVEVVVVGAGPAGLSTSACLNRLSIPNILLEKEDCYASLWKKRAYDRLKLHLAKEYCALPYMPFPPELPTFVPRVGFCNYLDNYVSTFGIKPRCNRTVEFASYNEKDEKWVIRVKNTALDEYETYMAKFLVVATGENSEGIIPEIPGLDSYKGTYFHSNKYQNGKCFTGQKVLVVGCGNSGMEIAYDLHQWGANTSLVARSPVHILTKGLVYMGMYLLNFLPLKIVDFIVVLLAKLVHGNVSKYGLRAPTMGPFKHKRVTGRTPTIDVGAVGKIKKGAIQVYPSISRIHGNEFEFVNGKVDHFDAVIFATGYRSTVNYWLKDGEKYFNDKGMPKAEFPHHWKVKNGLYCAGFGMRGLAGIAMDAKNIASEIINLKLAASKNEL</sequence>
<evidence type="ECO:0000256" key="6">
    <source>
        <dbReference type="ARBA" id="ARBA00022857"/>
    </source>
</evidence>
<dbReference type="GO" id="GO:0004499">
    <property type="term" value="F:N,N-dimethylaniline monooxygenase activity"/>
    <property type="evidence" value="ECO:0007669"/>
    <property type="project" value="InterPro"/>
</dbReference>
<dbReference type="SUPFAM" id="SSF51905">
    <property type="entry name" value="FAD/NAD(P)-binding domain"/>
    <property type="match status" value="1"/>
</dbReference>
<dbReference type="PANTHER" id="PTHR43539">
    <property type="entry name" value="FLAVIN-BINDING MONOOXYGENASE-LIKE PROTEIN (AFU_ORTHOLOGUE AFUA_4G09220)"/>
    <property type="match status" value="1"/>
</dbReference>
<dbReference type="PRINTS" id="PR00368">
    <property type="entry name" value="FADPNR"/>
</dbReference>
<dbReference type="GO" id="GO:0050661">
    <property type="term" value="F:NADP binding"/>
    <property type="evidence" value="ECO:0007669"/>
    <property type="project" value="InterPro"/>
</dbReference>
<keyword evidence="6" id="KW-0521">NADP</keyword>
<dbReference type="InterPro" id="IPR036291">
    <property type="entry name" value="NAD(P)-bd_dom_sf"/>
</dbReference>
<evidence type="ECO:0000256" key="1">
    <source>
        <dbReference type="ARBA" id="ARBA00001974"/>
    </source>
</evidence>
<evidence type="ECO:0000313" key="11">
    <source>
        <dbReference type="EMBL" id="KAJ4823337.1"/>
    </source>
</evidence>
<keyword evidence="5 10" id="KW-0274">FAD</keyword>
<evidence type="ECO:0000256" key="9">
    <source>
        <dbReference type="ARBA" id="ARBA00047707"/>
    </source>
</evidence>
<keyword evidence="8" id="KW-0073">Auxin biosynthesis</keyword>
<dbReference type="Gene3D" id="3.50.50.60">
    <property type="entry name" value="FAD/NAD(P)-binding domain"/>
    <property type="match status" value="1"/>
</dbReference>
<name>A0A9Q0J0C2_9ROSI</name>
<proteinExistence type="inferred from homology"/>
<comment type="similarity">
    <text evidence="3 10">Belongs to the FMO family.</text>
</comment>
<dbReference type="InterPro" id="IPR050982">
    <property type="entry name" value="Auxin_biosynth/cation_transpt"/>
</dbReference>
<evidence type="ECO:0000256" key="3">
    <source>
        <dbReference type="ARBA" id="ARBA00009183"/>
    </source>
</evidence>
<organism evidence="11 12">
    <name type="scientific">Turnera subulata</name>
    <dbReference type="NCBI Taxonomy" id="218843"/>
    <lineage>
        <taxon>Eukaryota</taxon>
        <taxon>Viridiplantae</taxon>
        <taxon>Streptophyta</taxon>
        <taxon>Embryophyta</taxon>
        <taxon>Tracheophyta</taxon>
        <taxon>Spermatophyta</taxon>
        <taxon>Magnoliopsida</taxon>
        <taxon>eudicotyledons</taxon>
        <taxon>Gunneridae</taxon>
        <taxon>Pentapetalae</taxon>
        <taxon>rosids</taxon>
        <taxon>fabids</taxon>
        <taxon>Malpighiales</taxon>
        <taxon>Passifloraceae</taxon>
        <taxon>Turnera</taxon>
    </lineage>
</organism>
<comment type="cofactor">
    <cofactor evidence="1 10">
        <name>FAD</name>
        <dbReference type="ChEBI" id="CHEBI:57692"/>
    </cofactor>
</comment>
<dbReference type="EMBL" id="JAKUCV010007482">
    <property type="protein sequence ID" value="KAJ4823337.1"/>
    <property type="molecule type" value="Genomic_DNA"/>
</dbReference>
<keyword evidence="4 10" id="KW-0285">Flavoprotein</keyword>
<accession>A0A9Q0J0C2</accession>
<evidence type="ECO:0000256" key="5">
    <source>
        <dbReference type="ARBA" id="ARBA00022827"/>
    </source>
</evidence>
<reference evidence="11" key="1">
    <citation type="submission" date="2022-02" db="EMBL/GenBank/DDBJ databases">
        <authorList>
            <person name="Henning P.M."/>
            <person name="McCubbin A.G."/>
            <person name="Shore J.S."/>
        </authorList>
    </citation>
    <scope>NUCLEOTIDE SEQUENCE</scope>
    <source>
        <strain evidence="11">F60SS</strain>
        <tissue evidence="11">Leaves</tissue>
    </source>
</reference>
<comment type="pathway">
    <text evidence="2">Plant hormone metabolism; auxin biosynthesis.</text>
</comment>
<dbReference type="AlphaFoldDB" id="A0A9Q0J0C2"/>
<dbReference type="Pfam" id="PF00743">
    <property type="entry name" value="FMO-like"/>
    <property type="match status" value="1"/>
</dbReference>
<dbReference type="PIRSF" id="PIRSF000332">
    <property type="entry name" value="FMO"/>
    <property type="match status" value="1"/>
</dbReference>
<comment type="catalytic activity">
    <reaction evidence="9">
        <text>indole-3-pyruvate + NADPH + O2 + H(+) = (indol-3-yl)acetate + CO2 + NADP(+) + H2O</text>
        <dbReference type="Rhea" id="RHEA:34331"/>
        <dbReference type="ChEBI" id="CHEBI:15377"/>
        <dbReference type="ChEBI" id="CHEBI:15378"/>
        <dbReference type="ChEBI" id="CHEBI:15379"/>
        <dbReference type="ChEBI" id="CHEBI:16526"/>
        <dbReference type="ChEBI" id="CHEBI:17640"/>
        <dbReference type="ChEBI" id="CHEBI:30854"/>
        <dbReference type="ChEBI" id="CHEBI:57783"/>
        <dbReference type="ChEBI" id="CHEBI:58349"/>
        <dbReference type="EC" id="1.14.13.168"/>
    </reaction>
</comment>
<dbReference type="GO" id="GO:0009851">
    <property type="term" value="P:auxin biosynthetic process"/>
    <property type="evidence" value="ECO:0007669"/>
    <property type="project" value="UniProtKB-KW"/>
</dbReference>
<dbReference type="OrthoDB" id="66881at2759"/>
<evidence type="ECO:0000256" key="10">
    <source>
        <dbReference type="RuleBase" id="RU361177"/>
    </source>
</evidence>
<evidence type="ECO:0000313" key="12">
    <source>
        <dbReference type="Proteomes" id="UP001141552"/>
    </source>
</evidence>
<evidence type="ECO:0000256" key="8">
    <source>
        <dbReference type="ARBA" id="ARBA00023070"/>
    </source>
</evidence>
<gene>
    <name evidence="11" type="ORF">Tsubulata_001512</name>
</gene>